<dbReference type="RefSeq" id="WP_229157846.1">
    <property type="nucleotide sequence ID" value="NZ_JAJEWP010000001.1"/>
</dbReference>
<reference evidence="2 3" key="1">
    <citation type="submission" date="2021-10" db="EMBL/GenBank/DDBJ databases">
        <title>Draft genome of Aestuariibacter halophilus JC2043.</title>
        <authorList>
            <person name="Emsley S.A."/>
            <person name="Pfannmuller K.M."/>
            <person name="Ushijima B."/>
            <person name="Saw J.H."/>
            <person name="Videau P."/>
        </authorList>
    </citation>
    <scope>NUCLEOTIDE SEQUENCE [LARGE SCALE GENOMIC DNA]</scope>
    <source>
        <strain evidence="2 3">JC2043</strain>
    </source>
</reference>
<comment type="caution">
    <text evidence="2">The sequence shown here is derived from an EMBL/GenBank/DDBJ whole genome shotgun (WGS) entry which is preliminary data.</text>
</comment>
<dbReference type="Proteomes" id="UP001520878">
    <property type="component" value="Unassembled WGS sequence"/>
</dbReference>
<protein>
    <submittedName>
        <fullName evidence="2">Uncharacterized protein</fullName>
    </submittedName>
</protein>
<sequence>MFESKLKVEKIELVKRIIRQNNYRQFEKTHNQCLELGLVVNRSALDRFASKLELIDKAELSKRQYELHKLELAKRQQKQTAAARKPVATKASPPAPTTTTVTTNVPQQVVRAPISKRKHVELQSMTYDQVKQREAEITFALGELKIRENELLQELINLTELLDSKQFN</sequence>
<evidence type="ECO:0000256" key="1">
    <source>
        <dbReference type="SAM" id="MobiDB-lite"/>
    </source>
</evidence>
<keyword evidence="3" id="KW-1185">Reference proteome</keyword>
<gene>
    <name evidence="2" type="ORF">LJ739_05540</name>
</gene>
<proteinExistence type="predicted"/>
<organism evidence="2 3">
    <name type="scientific">Fluctibacter halophilus</name>
    <dbReference type="NCBI Taxonomy" id="226011"/>
    <lineage>
        <taxon>Bacteria</taxon>
        <taxon>Pseudomonadati</taxon>
        <taxon>Pseudomonadota</taxon>
        <taxon>Gammaproteobacteria</taxon>
        <taxon>Alteromonadales</taxon>
        <taxon>Alteromonadaceae</taxon>
        <taxon>Fluctibacter</taxon>
    </lineage>
</organism>
<accession>A0ABS8G5D3</accession>
<dbReference type="EMBL" id="JAJEWP010000001">
    <property type="protein sequence ID" value="MCC2615698.1"/>
    <property type="molecule type" value="Genomic_DNA"/>
</dbReference>
<feature type="compositionally biased region" description="Low complexity" evidence="1">
    <location>
        <begin position="78"/>
        <end position="101"/>
    </location>
</feature>
<feature type="region of interest" description="Disordered" evidence="1">
    <location>
        <begin position="76"/>
        <end position="101"/>
    </location>
</feature>
<evidence type="ECO:0000313" key="2">
    <source>
        <dbReference type="EMBL" id="MCC2615698.1"/>
    </source>
</evidence>
<name>A0ABS8G5D3_9ALTE</name>
<evidence type="ECO:0000313" key="3">
    <source>
        <dbReference type="Proteomes" id="UP001520878"/>
    </source>
</evidence>